<proteinExistence type="predicted"/>
<feature type="region of interest" description="Disordered" evidence="1">
    <location>
        <begin position="129"/>
        <end position="196"/>
    </location>
</feature>
<evidence type="ECO:0000313" key="3">
    <source>
        <dbReference type="Proteomes" id="UP000814243"/>
    </source>
</evidence>
<accession>A0A922MU66</accession>
<sequence length="196" mass="22837">MDEEASGEDLSDEEILQKCEQQLNEMRNTEVNRESGNEINEGELRLAEKRKEREDDHSDDGFITVIRRKPKRFIRSDSVDVNNGKEKDKEGTYMQIVNHERFDNTPSTAITTTDKESYRDVLTRVVVHQQPVSDMDEDEEEEDNRVNVGIKVNTKTPKQKATKKLNQTNKKTNVSEVQKKKEDKDSAEKEKERSRH</sequence>
<gene>
    <name evidence="2" type="ORF">HF086_011336</name>
</gene>
<comment type="caution">
    <text evidence="2">The sequence shown here is derived from an EMBL/GenBank/DDBJ whole genome shotgun (WGS) entry which is preliminary data.</text>
</comment>
<evidence type="ECO:0000256" key="1">
    <source>
        <dbReference type="SAM" id="MobiDB-lite"/>
    </source>
</evidence>
<name>A0A922MU66_SPOEX</name>
<feature type="non-terminal residue" evidence="2">
    <location>
        <position position="1"/>
    </location>
</feature>
<feature type="compositionally biased region" description="Basic and acidic residues" evidence="1">
    <location>
        <begin position="177"/>
        <end position="196"/>
    </location>
</feature>
<feature type="region of interest" description="Disordered" evidence="1">
    <location>
        <begin position="77"/>
        <end position="115"/>
    </location>
</feature>
<feature type="compositionally biased region" description="Basic and acidic residues" evidence="1">
    <location>
        <begin position="27"/>
        <end position="60"/>
    </location>
</feature>
<feature type="region of interest" description="Disordered" evidence="1">
    <location>
        <begin position="25"/>
        <end position="63"/>
    </location>
</feature>
<reference evidence="2" key="1">
    <citation type="journal article" date="2021" name="G3 (Bethesda)">
        <title>Genome and transcriptome analysis of the beet armyworm Spodoptera exigua reveals targets for pest control. .</title>
        <authorList>
            <person name="Simon S."/>
            <person name="Breeschoten T."/>
            <person name="Jansen H.J."/>
            <person name="Dirks R.P."/>
            <person name="Schranz M.E."/>
            <person name="Ros V.I.D."/>
        </authorList>
    </citation>
    <scope>NUCLEOTIDE SEQUENCE</scope>
    <source>
        <strain evidence="2">TB_SE_WUR_2020</strain>
    </source>
</reference>
<dbReference type="AlphaFoldDB" id="A0A922MU66"/>
<evidence type="ECO:0000313" key="2">
    <source>
        <dbReference type="EMBL" id="KAH9643555.1"/>
    </source>
</evidence>
<dbReference type="EMBL" id="JACEFF010000121">
    <property type="protein sequence ID" value="KAH9643555.1"/>
    <property type="molecule type" value="Genomic_DNA"/>
</dbReference>
<dbReference type="Proteomes" id="UP000814243">
    <property type="component" value="Unassembled WGS sequence"/>
</dbReference>
<feature type="compositionally biased region" description="Basic and acidic residues" evidence="1">
    <location>
        <begin position="77"/>
        <end position="91"/>
    </location>
</feature>
<protein>
    <submittedName>
        <fullName evidence="2">Uncharacterized protein</fullName>
    </submittedName>
</protein>
<feature type="compositionally biased region" description="Acidic residues" evidence="1">
    <location>
        <begin position="134"/>
        <end position="143"/>
    </location>
</feature>
<organism evidence="2 3">
    <name type="scientific">Spodoptera exigua</name>
    <name type="common">Beet armyworm</name>
    <name type="synonym">Noctua fulgens</name>
    <dbReference type="NCBI Taxonomy" id="7107"/>
    <lineage>
        <taxon>Eukaryota</taxon>
        <taxon>Metazoa</taxon>
        <taxon>Ecdysozoa</taxon>
        <taxon>Arthropoda</taxon>
        <taxon>Hexapoda</taxon>
        <taxon>Insecta</taxon>
        <taxon>Pterygota</taxon>
        <taxon>Neoptera</taxon>
        <taxon>Endopterygota</taxon>
        <taxon>Lepidoptera</taxon>
        <taxon>Glossata</taxon>
        <taxon>Ditrysia</taxon>
        <taxon>Noctuoidea</taxon>
        <taxon>Noctuidae</taxon>
        <taxon>Amphipyrinae</taxon>
        <taxon>Spodoptera</taxon>
    </lineage>
</organism>